<evidence type="ECO:0000256" key="1">
    <source>
        <dbReference type="ARBA" id="ARBA00004132"/>
    </source>
</evidence>
<dbReference type="FunFam" id="1.25.40.90:FF:000019">
    <property type="entry name" value="Clathrin coat assembly protein"/>
    <property type="match status" value="1"/>
</dbReference>
<dbReference type="GO" id="GO:0072583">
    <property type="term" value="P:clathrin-dependent endocytosis"/>
    <property type="evidence" value="ECO:0007669"/>
    <property type="project" value="InterPro"/>
</dbReference>
<dbReference type="Proteomes" id="UP000828251">
    <property type="component" value="Unassembled WGS sequence"/>
</dbReference>
<keyword evidence="5" id="KW-0333">Golgi apparatus</keyword>
<evidence type="ECO:0000256" key="5">
    <source>
        <dbReference type="ARBA" id="ARBA00023034"/>
    </source>
</evidence>
<dbReference type="GO" id="GO:0006900">
    <property type="term" value="P:vesicle budding from membrane"/>
    <property type="evidence" value="ECO:0007669"/>
    <property type="project" value="TreeGrafter"/>
</dbReference>
<comment type="caution">
    <text evidence="11">The sequence shown here is derived from an EMBL/GenBank/DDBJ whole genome shotgun (WGS) entry which is preliminary data.</text>
</comment>
<dbReference type="SMART" id="SM00273">
    <property type="entry name" value="ENTH"/>
    <property type="match status" value="1"/>
</dbReference>
<evidence type="ECO:0000313" key="12">
    <source>
        <dbReference type="Proteomes" id="UP000828251"/>
    </source>
</evidence>
<protein>
    <recommendedName>
        <fullName evidence="10">ENTH domain-containing protein</fullName>
    </recommendedName>
</protein>
<dbReference type="InterPro" id="IPR011417">
    <property type="entry name" value="ANTH_dom"/>
</dbReference>
<dbReference type="FunFam" id="1.20.58.150:FF:000005">
    <property type="entry name" value="putative clathrin assembly protein At2g25430"/>
    <property type="match status" value="1"/>
</dbReference>
<evidence type="ECO:0000256" key="2">
    <source>
        <dbReference type="ARBA" id="ARBA00004555"/>
    </source>
</evidence>
<dbReference type="GO" id="GO:0000149">
    <property type="term" value="F:SNARE binding"/>
    <property type="evidence" value="ECO:0007669"/>
    <property type="project" value="TreeGrafter"/>
</dbReference>
<proteinExistence type="predicted"/>
<dbReference type="InterPro" id="IPR045192">
    <property type="entry name" value="AP180-like"/>
</dbReference>
<dbReference type="GO" id="GO:0032050">
    <property type="term" value="F:clathrin heavy chain binding"/>
    <property type="evidence" value="ECO:0007669"/>
    <property type="project" value="TreeGrafter"/>
</dbReference>
<dbReference type="Gene3D" id="1.20.58.150">
    <property type="entry name" value="ANTH domain"/>
    <property type="match status" value="1"/>
</dbReference>
<reference evidence="11 12" key="1">
    <citation type="journal article" date="2021" name="Plant Biotechnol. J.">
        <title>Multi-omics assisted identification of the key and species-specific regulatory components of drought-tolerant mechanisms in Gossypium stocksii.</title>
        <authorList>
            <person name="Yu D."/>
            <person name="Ke L."/>
            <person name="Zhang D."/>
            <person name="Wu Y."/>
            <person name="Sun Y."/>
            <person name="Mei J."/>
            <person name="Sun J."/>
            <person name="Sun Y."/>
        </authorList>
    </citation>
    <scope>NUCLEOTIDE SEQUENCE [LARGE SCALE GENOMIC DNA]</scope>
    <source>
        <strain evidence="12">cv. E1</strain>
        <tissue evidence="11">Leaf</tissue>
    </source>
</reference>
<evidence type="ECO:0000256" key="4">
    <source>
        <dbReference type="ARBA" id="ARBA00022583"/>
    </source>
</evidence>
<evidence type="ECO:0000313" key="11">
    <source>
        <dbReference type="EMBL" id="KAH1031050.1"/>
    </source>
</evidence>
<feature type="compositionally biased region" description="Polar residues" evidence="9">
    <location>
        <begin position="504"/>
        <end position="514"/>
    </location>
</feature>
<dbReference type="GO" id="GO:0005545">
    <property type="term" value="F:1-phosphatidylinositol binding"/>
    <property type="evidence" value="ECO:0007669"/>
    <property type="project" value="InterPro"/>
</dbReference>
<gene>
    <name evidence="11" type="ORF">J1N35_043224</name>
</gene>
<dbReference type="GO" id="GO:0048268">
    <property type="term" value="P:clathrin coat assembly"/>
    <property type="evidence" value="ECO:0007669"/>
    <property type="project" value="InterPro"/>
</dbReference>
<dbReference type="SUPFAM" id="SSF89009">
    <property type="entry name" value="GAT-like domain"/>
    <property type="match status" value="1"/>
</dbReference>
<name>A0A9D3U761_9ROSI</name>
<dbReference type="GO" id="GO:0005546">
    <property type="term" value="F:phosphatidylinositol-4,5-bisphosphate binding"/>
    <property type="evidence" value="ECO:0007669"/>
    <property type="project" value="TreeGrafter"/>
</dbReference>
<accession>A0A9D3U761</accession>
<evidence type="ECO:0000256" key="8">
    <source>
        <dbReference type="ARBA" id="ARBA00023329"/>
    </source>
</evidence>
<keyword evidence="6" id="KW-0472">Membrane</keyword>
<dbReference type="PANTHER" id="PTHR22951:SF12">
    <property type="entry name" value="OS05G0426100 PROTEIN"/>
    <property type="match status" value="1"/>
</dbReference>
<dbReference type="InterPro" id="IPR048050">
    <property type="entry name" value="ANTH_N_plant"/>
</dbReference>
<dbReference type="InterPro" id="IPR014712">
    <property type="entry name" value="ANTH_dom_sf"/>
</dbReference>
<dbReference type="EMBL" id="JAIQCV010000013">
    <property type="protein sequence ID" value="KAH1031050.1"/>
    <property type="molecule type" value="Genomic_DNA"/>
</dbReference>
<dbReference type="SUPFAM" id="SSF48464">
    <property type="entry name" value="ENTH/VHS domain"/>
    <property type="match status" value="1"/>
</dbReference>
<evidence type="ECO:0000259" key="10">
    <source>
        <dbReference type="PROSITE" id="PS50942"/>
    </source>
</evidence>
<keyword evidence="4" id="KW-0254">Endocytosis</keyword>
<dbReference type="InterPro" id="IPR008942">
    <property type="entry name" value="ENTH_VHS"/>
</dbReference>
<keyword evidence="12" id="KW-1185">Reference proteome</keyword>
<feature type="domain" description="ENTH" evidence="10">
    <location>
        <begin position="25"/>
        <end position="161"/>
    </location>
</feature>
<dbReference type="PANTHER" id="PTHR22951">
    <property type="entry name" value="CLATHRIN ASSEMBLY PROTEIN"/>
    <property type="match status" value="1"/>
</dbReference>
<dbReference type="GO" id="GO:0005794">
    <property type="term" value="C:Golgi apparatus"/>
    <property type="evidence" value="ECO:0007669"/>
    <property type="project" value="UniProtKB-SubCell"/>
</dbReference>
<feature type="region of interest" description="Disordered" evidence="9">
    <location>
        <begin position="499"/>
        <end position="518"/>
    </location>
</feature>
<dbReference type="GO" id="GO:0030136">
    <property type="term" value="C:clathrin-coated vesicle"/>
    <property type="evidence" value="ECO:0007669"/>
    <property type="project" value="UniProtKB-SubCell"/>
</dbReference>
<sequence>MAPSRLKKAIGRVKDQTRIGLAKVGGTTSLSDLDVAIVKATRHEEQPADERHIQEIICITSYSRAYIIACVNTMSRRLSKTKSWTVALKTLLLIHRLLNEGDPAYQQEIFFSTRRGTRILNLSDFRDTSRYRSWDFSAFVRTYALYLDEKLEYNIQDRRGEKTKTATIANENKEEENNEKESGAKSSHFREMKTEQIFTTLQHLQQLLERFLACRPIGAAKCNRVVTVALYQIVKESFQLYYDITEILSIFIDRLMELDLAESLQVYDIFCRQGKQFDELDNFYSWCKSVGIGRSSEYPDIEKITQKKLDLVDELMRDKKLEAKKVEDDLPKDELEPEVKESEVVEEEDMNAIKVLPATEEEVEEAPVAKGLEKEEKDESQAIVLQQVVDLLNLGDDVVSSKDQAERFALALFDGGVSVGPPAGLGWDAFKDEADWESALIQSTSNLNHQKASLGGGFDMLMLDGMYQHGRMASQGMAATGSASSVAFGSAGRPAALALPAPPSSNGRNTSNSDPFMASLTVAPPPYVQMSDMGKKQKLLAEEQAIWEQYKRNGVQGHVGMEKLQASPYSQGGHWQLKLHRASTP</sequence>
<evidence type="ECO:0000256" key="3">
    <source>
        <dbReference type="ARBA" id="ARBA00004600"/>
    </source>
</evidence>
<comment type="subcellular location">
    <subcellularLocation>
        <location evidence="1">Cytoplasmic vesicle</location>
        <location evidence="1">Clathrin-coated vesicle</location>
    </subcellularLocation>
    <subcellularLocation>
        <location evidence="2">Golgi apparatus</location>
    </subcellularLocation>
    <subcellularLocation>
        <location evidence="3">Membrane</location>
        <location evidence="3">Clathrin-coated pit</location>
    </subcellularLocation>
</comment>
<evidence type="ECO:0000256" key="9">
    <source>
        <dbReference type="SAM" id="MobiDB-lite"/>
    </source>
</evidence>
<evidence type="ECO:0000256" key="6">
    <source>
        <dbReference type="ARBA" id="ARBA00023136"/>
    </source>
</evidence>
<keyword evidence="7" id="KW-0168">Coated pit</keyword>
<dbReference type="InterPro" id="IPR013809">
    <property type="entry name" value="ENTH"/>
</dbReference>
<dbReference type="Gene3D" id="1.25.40.90">
    <property type="match status" value="1"/>
</dbReference>
<organism evidence="11 12">
    <name type="scientific">Gossypium stocksii</name>
    <dbReference type="NCBI Taxonomy" id="47602"/>
    <lineage>
        <taxon>Eukaryota</taxon>
        <taxon>Viridiplantae</taxon>
        <taxon>Streptophyta</taxon>
        <taxon>Embryophyta</taxon>
        <taxon>Tracheophyta</taxon>
        <taxon>Spermatophyta</taxon>
        <taxon>Magnoliopsida</taxon>
        <taxon>eudicotyledons</taxon>
        <taxon>Gunneridae</taxon>
        <taxon>Pentapetalae</taxon>
        <taxon>rosids</taxon>
        <taxon>malvids</taxon>
        <taxon>Malvales</taxon>
        <taxon>Malvaceae</taxon>
        <taxon>Malvoideae</taxon>
        <taxon>Gossypium</taxon>
    </lineage>
</organism>
<dbReference type="PROSITE" id="PS50942">
    <property type="entry name" value="ENTH"/>
    <property type="match status" value="1"/>
</dbReference>
<dbReference type="Pfam" id="PF07651">
    <property type="entry name" value="ANTH"/>
    <property type="match status" value="1"/>
</dbReference>
<dbReference type="OrthoDB" id="44015at2759"/>
<dbReference type="CDD" id="cd16987">
    <property type="entry name" value="ANTH_N_AP180_plant"/>
    <property type="match status" value="1"/>
</dbReference>
<dbReference type="AlphaFoldDB" id="A0A9D3U761"/>
<keyword evidence="8" id="KW-0968">Cytoplasmic vesicle</keyword>
<evidence type="ECO:0000256" key="7">
    <source>
        <dbReference type="ARBA" id="ARBA00023176"/>
    </source>
</evidence>
<dbReference type="GO" id="GO:0005905">
    <property type="term" value="C:clathrin-coated pit"/>
    <property type="evidence" value="ECO:0007669"/>
    <property type="project" value="UniProtKB-SubCell"/>
</dbReference>